<keyword evidence="1" id="KW-0472">Membrane</keyword>
<evidence type="ECO:0000256" key="1">
    <source>
        <dbReference type="SAM" id="Phobius"/>
    </source>
</evidence>
<organism evidence="2 3">
    <name type="scientific">Meloidogyne enterolobii</name>
    <name type="common">Root-knot nematode worm</name>
    <name type="synonym">Meloidogyne mayaguensis</name>
    <dbReference type="NCBI Taxonomy" id="390850"/>
    <lineage>
        <taxon>Eukaryota</taxon>
        <taxon>Metazoa</taxon>
        <taxon>Ecdysozoa</taxon>
        <taxon>Nematoda</taxon>
        <taxon>Chromadorea</taxon>
        <taxon>Rhabditida</taxon>
        <taxon>Tylenchina</taxon>
        <taxon>Tylenchomorpha</taxon>
        <taxon>Tylenchoidea</taxon>
        <taxon>Meloidogynidae</taxon>
        <taxon>Meloidogyninae</taxon>
        <taxon>Meloidogyne</taxon>
    </lineage>
</organism>
<proteinExistence type="predicted"/>
<reference evidence="2 3" key="1">
    <citation type="submission" date="2020-08" db="EMBL/GenBank/DDBJ databases">
        <authorList>
            <person name="Koutsovoulos G."/>
            <person name="Danchin GJ E."/>
        </authorList>
    </citation>
    <scope>NUCLEOTIDE SEQUENCE [LARGE SCALE GENOMIC DNA]</scope>
</reference>
<dbReference type="AlphaFoldDB" id="A0A6V7U1E1"/>
<accession>A0A6V7U1E1</accession>
<comment type="caution">
    <text evidence="2">The sequence shown here is derived from an EMBL/GenBank/DDBJ whole genome shotgun (WGS) entry which is preliminary data.</text>
</comment>
<dbReference type="EMBL" id="CAJEWN010000025">
    <property type="protein sequence ID" value="CAD2140325.1"/>
    <property type="molecule type" value="Genomic_DNA"/>
</dbReference>
<sequence>MKILIFNFFILLLIKQQINFINACSCLNLTVKIFIAVLIGLLIF</sequence>
<dbReference type="Proteomes" id="UP000580250">
    <property type="component" value="Unassembled WGS sequence"/>
</dbReference>
<keyword evidence="1" id="KW-1133">Transmembrane helix</keyword>
<protein>
    <submittedName>
        <fullName evidence="2">Uncharacterized protein</fullName>
    </submittedName>
</protein>
<gene>
    <name evidence="2" type="ORF">MENT_LOCUS6453</name>
</gene>
<keyword evidence="1" id="KW-0812">Transmembrane</keyword>
<name>A0A6V7U1E1_MELEN</name>
<evidence type="ECO:0000313" key="3">
    <source>
        <dbReference type="Proteomes" id="UP000580250"/>
    </source>
</evidence>
<feature type="transmembrane region" description="Helical" evidence="1">
    <location>
        <begin position="20"/>
        <end position="43"/>
    </location>
</feature>
<evidence type="ECO:0000313" key="2">
    <source>
        <dbReference type="EMBL" id="CAD2140325.1"/>
    </source>
</evidence>